<proteinExistence type="predicted"/>
<dbReference type="EMBL" id="DS027697">
    <property type="protein sequence ID" value="EAW16742.1"/>
    <property type="molecule type" value="Genomic_DNA"/>
</dbReference>
<organism evidence="2 3">
    <name type="scientific">Neosartorya fischeri (strain ATCC 1020 / DSM 3700 / CBS 544.65 / FGSC A1164 / JCM 1740 / NRRL 181 / WB 181)</name>
    <name type="common">Aspergillus fischerianus</name>
    <dbReference type="NCBI Taxonomy" id="331117"/>
    <lineage>
        <taxon>Eukaryota</taxon>
        <taxon>Fungi</taxon>
        <taxon>Dikarya</taxon>
        <taxon>Ascomycota</taxon>
        <taxon>Pezizomycotina</taxon>
        <taxon>Eurotiomycetes</taxon>
        <taxon>Eurotiomycetidae</taxon>
        <taxon>Eurotiales</taxon>
        <taxon>Aspergillaceae</taxon>
        <taxon>Aspergillus</taxon>
        <taxon>Aspergillus subgen. Fumigati</taxon>
    </lineage>
</organism>
<name>A1DJ53_NEOFI</name>
<dbReference type="AlphaFoldDB" id="A1DJ53"/>
<dbReference type="HOGENOM" id="CLU_007383_12_0_1"/>
<dbReference type="Proteomes" id="UP000006702">
    <property type="component" value="Unassembled WGS sequence"/>
</dbReference>
<sequence>MASPTTAKSVLVVGATGYIGGSILTELSQSPEASELSISALIRRPEQAARLQSLGVKPLSFKGLDDLDACRDAASQHDVVINAASASHDSSAKALIEGLSQRQKATGKATYMIHTSGTSILGDHPYTGTPQNQKIWSDEKDDVYAMEKNHPERYGQRVTDVTVVETGLSLGVKTYIVVPPTIYGKGSGPFATLSQQVPNLARLARKRGHAAVIETGAGIWNHVHILDLANFYLLLFRAVREQPDWLPSGPKAIFFVESGEHTWLQVSQGIADALHKQGLLDDNKVESISMKEAAAEITRGNESLVEITLASKYVQRDLHKRTNTKRGNSSRARADFARNRLGWKTSRGDEDFLNHFDGEIEAMREELQASK</sequence>
<dbReference type="InterPro" id="IPR036291">
    <property type="entry name" value="NAD(P)-bd_dom_sf"/>
</dbReference>
<dbReference type="GeneID" id="4585704"/>
<dbReference type="VEuPathDB" id="FungiDB:NFIA_000860"/>
<dbReference type="RefSeq" id="XP_001258639.1">
    <property type="nucleotide sequence ID" value="XM_001258638.1"/>
</dbReference>
<dbReference type="GO" id="GO:0005737">
    <property type="term" value="C:cytoplasm"/>
    <property type="evidence" value="ECO:0007669"/>
    <property type="project" value="TreeGrafter"/>
</dbReference>
<dbReference type="PANTHER" id="PTHR48079">
    <property type="entry name" value="PROTEIN YEEZ"/>
    <property type="match status" value="1"/>
</dbReference>
<evidence type="ECO:0000313" key="3">
    <source>
        <dbReference type="Proteomes" id="UP000006702"/>
    </source>
</evidence>
<dbReference type="eggNOG" id="KOG1502">
    <property type="taxonomic scope" value="Eukaryota"/>
</dbReference>
<dbReference type="OrthoDB" id="10262413at2759"/>
<dbReference type="InterPro" id="IPR051783">
    <property type="entry name" value="NAD(P)-dependent_oxidoreduct"/>
</dbReference>
<protein>
    <submittedName>
        <fullName evidence="2">NAD dependent epimerase/dehydratase family protein</fullName>
    </submittedName>
</protein>
<dbReference type="KEGG" id="nfi:NFIA_000860"/>
<accession>A1DJ53</accession>
<reference evidence="3" key="1">
    <citation type="journal article" date="2008" name="PLoS Genet.">
        <title>Genomic islands in the pathogenic filamentous fungus Aspergillus fumigatus.</title>
        <authorList>
            <person name="Fedorova N.D."/>
            <person name="Khaldi N."/>
            <person name="Joardar V.S."/>
            <person name="Maiti R."/>
            <person name="Amedeo P."/>
            <person name="Anderson M.J."/>
            <person name="Crabtree J."/>
            <person name="Silva J.C."/>
            <person name="Badger J.H."/>
            <person name="Albarraq A."/>
            <person name="Angiuoli S."/>
            <person name="Bussey H."/>
            <person name="Bowyer P."/>
            <person name="Cotty P.J."/>
            <person name="Dyer P.S."/>
            <person name="Egan A."/>
            <person name="Galens K."/>
            <person name="Fraser-Liggett C.M."/>
            <person name="Haas B.J."/>
            <person name="Inman J.M."/>
            <person name="Kent R."/>
            <person name="Lemieux S."/>
            <person name="Malavazi I."/>
            <person name="Orvis J."/>
            <person name="Roemer T."/>
            <person name="Ronning C.M."/>
            <person name="Sundaram J.P."/>
            <person name="Sutton G."/>
            <person name="Turner G."/>
            <person name="Venter J.C."/>
            <person name="White O.R."/>
            <person name="Whitty B.R."/>
            <person name="Youngman P."/>
            <person name="Wolfe K.H."/>
            <person name="Goldman G.H."/>
            <person name="Wortman J.R."/>
            <person name="Jiang B."/>
            <person name="Denning D.W."/>
            <person name="Nierman W.C."/>
        </authorList>
    </citation>
    <scope>NUCLEOTIDE SEQUENCE [LARGE SCALE GENOMIC DNA]</scope>
    <source>
        <strain evidence="3">ATCC 1020 / DSM 3700 / CBS 544.65 / FGSC A1164 / JCM 1740 / NRRL 181 / WB 181</strain>
    </source>
</reference>
<dbReference type="SUPFAM" id="SSF51735">
    <property type="entry name" value="NAD(P)-binding Rossmann-fold domains"/>
    <property type="match status" value="1"/>
</dbReference>
<dbReference type="Pfam" id="PF01370">
    <property type="entry name" value="Epimerase"/>
    <property type="match status" value="1"/>
</dbReference>
<evidence type="ECO:0000259" key="1">
    <source>
        <dbReference type="Pfam" id="PF01370"/>
    </source>
</evidence>
<dbReference type="PANTHER" id="PTHR48079:SF6">
    <property type="entry name" value="NAD(P)-BINDING DOMAIN-CONTAINING PROTEIN-RELATED"/>
    <property type="match status" value="1"/>
</dbReference>
<dbReference type="STRING" id="331117.A1DJ53"/>
<dbReference type="Gene3D" id="3.40.50.720">
    <property type="entry name" value="NAD(P)-binding Rossmann-like Domain"/>
    <property type="match status" value="1"/>
</dbReference>
<evidence type="ECO:0000313" key="2">
    <source>
        <dbReference type="EMBL" id="EAW16742.1"/>
    </source>
</evidence>
<dbReference type="GO" id="GO:0004029">
    <property type="term" value="F:aldehyde dehydrogenase (NAD+) activity"/>
    <property type="evidence" value="ECO:0007669"/>
    <property type="project" value="TreeGrafter"/>
</dbReference>
<dbReference type="OMA" id="VHYIHNS"/>
<keyword evidence="3" id="KW-1185">Reference proteome</keyword>
<gene>
    <name evidence="2" type="ORF">NFIA_000860</name>
</gene>
<feature type="domain" description="NAD-dependent epimerase/dehydratase" evidence="1">
    <location>
        <begin position="10"/>
        <end position="241"/>
    </location>
</feature>
<dbReference type="InterPro" id="IPR001509">
    <property type="entry name" value="Epimerase_deHydtase"/>
</dbReference>